<evidence type="ECO:0000256" key="2">
    <source>
        <dbReference type="ARBA" id="ARBA00008773"/>
    </source>
</evidence>
<name>A0A8X8C9S5_POPTO</name>
<comment type="caution">
    <text evidence="11">The sequence shown here is derived from an EMBL/GenBank/DDBJ whole genome shotgun (WGS) entry which is preliminary data.</text>
</comment>
<reference evidence="11" key="1">
    <citation type="journal article" date="2020" name="bioRxiv">
        <title>Hybrid origin of Populus tomentosa Carr. identified through genome sequencing and phylogenomic analysis.</title>
        <authorList>
            <person name="An X."/>
            <person name="Gao K."/>
            <person name="Chen Z."/>
            <person name="Li J."/>
            <person name="Yang X."/>
            <person name="Yang X."/>
            <person name="Zhou J."/>
            <person name="Guo T."/>
            <person name="Zhao T."/>
            <person name="Huang S."/>
            <person name="Miao D."/>
            <person name="Khan W.U."/>
            <person name="Rao P."/>
            <person name="Ye M."/>
            <person name="Lei B."/>
            <person name="Liao W."/>
            <person name="Wang J."/>
            <person name="Ji L."/>
            <person name="Li Y."/>
            <person name="Guo B."/>
            <person name="Mustafa N.S."/>
            <person name="Li S."/>
            <person name="Yun Q."/>
            <person name="Keller S.R."/>
            <person name="Mao J."/>
            <person name="Zhang R."/>
            <person name="Strauss S.H."/>
        </authorList>
    </citation>
    <scope>NUCLEOTIDE SEQUENCE</scope>
    <source>
        <strain evidence="11">GM15</strain>
        <tissue evidence="11">Leaf</tissue>
    </source>
</reference>
<accession>A0A8X8C9S5</accession>
<comment type="similarity">
    <text evidence="2 8">Belongs to the glycosyl hydrolase 17 family.</text>
</comment>
<dbReference type="InterPro" id="IPR000490">
    <property type="entry name" value="Glyco_hydro_17"/>
</dbReference>
<evidence type="ECO:0000256" key="3">
    <source>
        <dbReference type="ARBA" id="ARBA00012780"/>
    </source>
</evidence>
<feature type="signal peptide" evidence="10">
    <location>
        <begin position="1"/>
        <end position="32"/>
    </location>
</feature>
<sequence length="717" mass="78654">MARSNIAGKSPSMVSIMLLFGLLLASLDATGAQIGVCYGMNGNLPPAQEVIELYSQRGIRRMRLYDPNQDALRALQGTNIELMLGLPNADLQRIASSQTNANAWVQRNVRSFGNVRFRYIAVGNEVRPFDSYAQFLVPAMKNIRNALYSAGLGNIKVSTAIDNGVIEDDSSPPSKGSFRGDHRPFLDPIIRFLLNNQAPLLVNLYPYLSYTGNSEDIRLDYALFTAPSSLVSDPPLNYQNLFDAILDTVYAALEKSGGGSLDIVVSESGWPTAGGTGTSVDNARIYNNNLVQHVKRGTPKKPGKPIETHILKINIESLCGSEISRQNGRKTLEWQKCWELILTIAFAICGKYTFHSSLQYNEFGIKDGKILSKTKSRSNLACRSPSMVSIMLLFGLLLASLDTTGAQIGVCYGMLGNLPPPSEVIALYNQRGIRRMRLYDPNQDALRALQGTNIELMLGLPNPDLQRIASSQANANAWVQSNVKQFGNVKFRYIAVGNEVKPSDSSAQFLVPAMQNIRNALNSAGLGSIKVSTAIDYGVIADGSFPPSKGSFRGDRRPLLDPIIPFLVNNQAPLLVNLYPYFSYLGDTKNIRLDYALFTAPSPQVSDPPLSYQNLFDANLDTVYAALEKSGGGSLEIVVSESGWPTAGETGTSVDNARTYNNNLVQHVKRGSPKRPGKPIETYIFAMFDESNKNPELEKHWGLFSPNKQPKYDINLN</sequence>
<protein>
    <recommendedName>
        <fullName evidence="3">glucan endo-1,3-beta-D-glucosidase</fullName>
        <ecNumber evidence="3">3.2.1.39</ecNumber>
    </recommendedName>
    <alternativeName>
        <fullName evidence="6">(1-&gt;3)-beta-glucan endohydrolase</fullName>
    </alternativeName>
    <alternativeName>
        <fullName evidence="7">Beta-1,3-endoglucanase</fullName>
    </alternativeName>
</protein>
<keyword evidence="12" id="KW-1185">Reference proteome</keyword>
<dbReference type="EMBL" id="JAAWWB010000031">
    <property type="protein sequence ID" value="KAG6744864.1"/>
    <property type="molecule type" value="Genomic_DNA"/>
</dbReference>
<evidence type="ECO:0000256" key="1">
    <source>
        <dbReference type="ARBA" id="ARBA00000382"/>
    </source>
</evidence>
<evidence type="ECO:0000256" key="8">
    <source>
        <dbReference type="RuleBase" id="RU004335"/>
    </source>
</evidence>
<feature type="chain" id="PRO_5036460412" description="glucan endo-1,3-beta-D-glucosidase" evidence="10">
    <location>
        <begin position="33"/>
        <end position="717"/>
    </location>
</feature>
<keyword evidence="4 9" id="KW-0378">Hydrolase</keyword>
<dbReference type="Proteomes" id="UP000886885">
    <property type="component" value="Chromosome 16A"/>
</dbReference>
<dbReference type="PANTHER" id="PTHR32227">
    <property type="entry name" value="GLUCAN ENDO-1,3-BETA-GLUCOSIDASE BG1-RELATED-RELATED"/>
    <property type="match status" value="1"/>
</dbReference>
<dbReference type="PROSITE" id="PS00587">
    <property type="entry name" value="GLYCOSYL_HYDROL_F17"/>
    <property type="match status" value="2"/>
</dbReference>
<dbReference type="AlphaFoldDB" id="A0A8X8C9S5"/>
<dbReference type="EC" id="3.2.1.39" evidence="3"/>
<comment type="catalytic activity">
    <reaction evidence="1">
        <text>Hydrolysis of (1-&gt;3)-beta-D-glucosidic linkages in (1-&gt;3)-beta-D-glucans.</text>
        <dbReference type="EC" id="3.2.1.39"/>
    </reaction>
</comment>
<evidence type="ECO:0000313" key="12">
    <source>
        <dbReference type="Proteomes" id="UP000886885"/>
    </source>
</evidence>
<evidence type="ECO:0000256" key="9">
    <source>
        <dbReference type="RuleBase" id="RU004336"/>
    </source>
</evidence>
<dbReference type="Pfam" id="PF00332">
    <property type="entry name" value="Glyco_hydro_17"/>
    <property type="match status" value="2"/>
</dbReference>
<gene>
    <name evidence="11" type="ORF">POTOM_051504</name>
</gene>
<evidence type="ECO:0000256" key="4">
    <source>
        <dbReference type="ARBA" id="ARBA00022801"/>
    </source>
</evidence>
<evidence type="ECO:0000256" key="6">
    <source>
        <dbReference type="ARBA" id="ARBA00033335"/>
    </source>
</evidence>
<keyword evidence="5 9" id="KW-0326">Glycosidase</keyword>
<dbReference type="GO" id="GO:0042973">
    <property type="term" value="F:glucan endo-1,3-beta-D-glucosidase activity"/>
    <property type="evidence" value="ECO:0007669"/>
    <property type="project" value="UniProtKB-EC"/>
</dbReference>
<dbReference type="GO" id="GO:0005975">
    <property type="term" value="P:carbohydrate metabolic process"/>
    <property type="evidence" value="ECO:0007669"/>
    <property type="project" value="InterPro"/>
</dbReference>
<proteinExistence type="inferred from homology"/>
<dbReference type="FunFam" id="3.20.20.80:FF:000010">
    <property type="entry name" value="glucan endo-1,3-beta-glucosidase, basic"/>
    <property type="match status" value="2"/>
</dbReference>
<dbReference type="OrthoDB" id="941679at2759"/>
<organism evidence="11 12">
    <name type="scientific">Populus tomentosa</name>
    <name type="common">Chinese white poplar</name>
    <dbReference type="NCBI Taxonomy" id="118781"/>
    <lineage>
        <taxon>Eukaryota</taxon>
        <taxon>Viridiplantae</taxon>
        <taxon>Streptophyta</taxon>
        <taxon>Embryophyta</taxon>
        <taxon>Tracheophyta</taxon>
        <taxon>Spermatophyta</taxon>
        <taxon>Magnoliopsida</taxon>
        <taxon>eudicotyledons</taxon>
        <taxon>Gunneridae</taxon>
        <taxon>Pentapetalae</taxon>
        <taxon>rosids</taxon>
        <taxon>fabids</taxon>
        <taxon>Malpighiales</taxon>
        <taxon>Salicaceae</taxon>
        <taxon>Saliceae</taxon>
        <taxon>Populus</taxon>
    </lineage>
</organism>
<evidence type="ECO:0000313" key="11">
    <source>
        <dbReference type="EMBL" id="KAG6744864.1"/>
    </source>
</evidence>
<evidence type="ECO:0000256" key="7">
    <source>
        <dbReference type="ARBA" id="ARBA00033417"/>
    </source>
</evidence>
<dbReference type="InterPro" id="IPR044965">
    <property type="entry name" value="Glyco_hydro_17_plant"/>
</dbReference>
<evidence type="ECO:0000256" key="10">
    <source>
        <dbReference type="SAM" id="SignalP"/>
    </source>
</evidence>
<evidence type="ECO:0000256" key="5">
    <source>
        <dbReference type="ARBA" id="ARBA00023295"/>
    </source>
</evidence>
<keyword evidence="10" id="KW-0732">Signal</keyword>